<feature type="transmembrane region" description="Helical" evidence="11">
    <location>
        <begin position="7"/>
        <end position="27"/>
    </location>
</feature>
<dbReference type="Gene3D" id="6.10.340.10">
    <property type="match status" value="1"/>
</dbReference>
<protein>
    <submittedName>
        <fullName evidence="14">Methyl-accepting chemotaxis protein</fullName>
    </submittedName>
</protein>
<accession>A0A1G5R268</accession>
<reference evidence="14 15" key="1">
    <citation type="submission" date="2016-10" db="EMBL/GenBank/DDBJ databases">
        <authorList>
            <person name="de Groot N.N."/>
        </authorList>
    </citation>
    <scope>NUCLEOTIDE SEQUENCE [LARGE SCALE GENOMIC DNA]</scope>
    <source>
        <strain evidence="14 15">U95</strain>
    </source>
</reference>
<proteinExistence type="inferred from homology"/>
<dbReference type="InterPro" id="IPR033479">
    <property type="entry name" value="dCache_1"/>
</dbReference>
<dbReference type="Gene3D" id="1.10.287.950">
    <property type="entry name" value="Methyl-accepting chemotaxis protein"/>
    <property type="match status" value="1"/>
</dbReference>
<evidence type="ECO:0000256" key="8">
    <source>
        <dbReference type="PROSITE-ProRule" id="PRU00284"/>
    </source>
</evidence>
<keyword evidence="8" id="KW-0807">Transducer</keyword>
<gene>
    <name evidence="14" type="ORF">SAMN04488118_107151</name>
</gene>
<feature type="compositionally biased region" description="Basic and acidic residues" evidence="10">
    <location>
        <begin position="106"/>
        <end position="117"/>
    </location>
</feature>
<dbReference type="CDD" id="cd11386">
    <property type="entry name" value="MCP_signal"/>
    <property type="match status" value="1"/>
</dbReference>
<dbReference type="InterPro" id="IPR029151">
    <property type="entry name" value="Sensor-like_sf"/>
</dbReference>
<feature type="compositionally biased region" description="Low complexity" evidence="10">
    <location>
        <begin position="731"/>
        <end position="742"/>
    </location>
</feature>
<dbReference type="Gene3D" id="3.30.450.20">
    <property type="entry name" value="PAS domain"/>
    <property type="match status" value="1"/>
</dbReference>
<dbReference type="SUPFAM" id="SSF103190">
    <property type="entry name" value="Sensory domain-like"/>
    <property type="match status" value="1"/>
</dbReference>
<keyword evidence="15" id="KW-1185">Reference proteome</keyword>
<evidence type="ECO:0000313" key="15">
    <source>
        <dbReference type="Proteomes" id="UP000198767"/>
    </source>
</evidence>
<evidence type="ECO:0000259" key="13">
    <source>
        <dbReference type="PROSITE" id="PS50885"/>
    </source>
</evidence>
<keyword evidence="3" id="KW-0145">Chemotaxis</keyword>
<evidence type="ECO:0000256" key="2">
    <source>
        <dbReference type="ARBA" id="ARBA00022475"/>
    </source>
</evidence>
<evidence type="ECO:0000256" key="6">
    <source>
        <dbReference type="ARBA" id="ARBA00023136"/>
    </source>
</evidence>
<feature type="domain" description="Methyl-accepting transducer" evidence="12">
    <location>
        <begin position="481"/>
        <end position="710"/>
    </location>
</feature>
<dbReference type="InterPro" id="IPR003660">
    <property type="entry name" value="HAMP_dom"/>
</dbReference>
<dbReference type="SUPFAM" id="SSF58104">
    <property type="entry name" value="Methyl-accepting chemotaxis protein (MCP) signaling domain"/>
    <property type="match status" value="1"/>
</dbReference>
<dbReference type="GO" id="GO:0007165">
    <property type="term" value="P:signal transduction"/>
    <property type="evidence" value="ECO:0007669"/>
    <property type="project" value="UniProtKB-KW"/>
</dbReference>
<dbReference type="GO" id="GO:0005886">
    <property type="term" value="C:plasma membrane"/>
    <property type="evidence" value="ECO:0007669"/>
    <property type="project" value="UniProtKB-SubCell"/>
</dbReference>
<dbReference type="InterPro" id="IPR051310">
    <property type="entry name" value="MCP_chemotaxis"/>
</dbReference>
<comment type="similarity">
    <text evidence="7">Belongs to the methyl-accepting chemotaxis (MCP) protein family.</text>
</comment>
<dbReference type="PANTHER" id="PTHR43531:SF11">
    <property type="entry name" value="METHYL-ACCEPTING CHEMOTAXIS PROTEIN 3"/>
    <property type="match status" value="1"/>
</dbReference>
<keyword evidence="6 11" id="KW-0472">Membrane</keyword>
<name>A0A1G5R268_9RHOB</name>
<feature type="coiled-coil region" evidence="9">
    <location>
        <begin position="500"/>
        <end position="544"/>
    </location>
</feature>
<evidence type="ECO:0000256" key="11">
    <source>
        <dbReference type="SAM" id="Phobius"/>
    </source>
</evidence>
<feature type="domain" description="HAMP" evidence="13">
    <location>
        <begin position="361"/>
        <end position="414"/>
    </location>
</feature>
<evidence type="ECO:0000256" key="5">
    <source>
        <dbReference type="ARBA" id="ARBA00022989"/>
    </source>
</evidence>
<dbReference type="GO" id="GO:0006935">
    <property type="term" value="P:chemotaxis"/>
    <property type="evidence" value="ECO:0007669"/>
    <property type="project" value="UniProtKB-KW"/>
</dbReference>
<evidence type="ECO:0000259" key="12">
    <source>
        <dbReference type="PROSITE" id="PS50111"/>
    </source>
</evidence>
<dbReference type="Proteomes" id="UP000198767">
    <property type="component" value="Unassembled WGS sequence"/>
</dbReference>
<dbReference type="Pfam" id="PF00015">
    <property type="entry name" value="MCPsignal"/>
    <property type="match status" value="1"/>
</dbReference>
<dbReference type="STRING" id="1156985.SAMN04488118_107151"/>
<feature type="region of interest" description="Disordered" evidence="10">
    <location>
        <begin position="106"/>
        <end position="130"/>
    </location>
</feature>
<evidence type="ECO:0000256" key="4">
    <source>
        <dbReference type="ARBA" id="ARBA00022692"/>
    </source>
</evidence>
<keyword evidence="2" id="KW-1003">Cell membrane</keyword>
<dbReference type="PROSITE" id="PS50111">
    <property type="entry name" value="CHEMOTAXIS_TRANSDUC_2"/>
    <property type="match status" value="1"/>
</dbReference>
<dbReference type="AlphaFoldDB" id="A0A1G5R268"/>
<dbReference type="Pfam" id="PF02743">
    <property type="entry name" value="dCache_1"/>
    <property type="match status" value="1"/>
</dbReference>
<evidence type="ECO:0000256" key="1">
    <source>
        <dbReference type="ARBA" id="ARBA00004651"/>
    </source>
</evidence>
<feature type="region of interest" description="Disordered" evidence="10">
    <location>
        <begin position="731"/>
        <end position="776"/>
    </location>
</feature>
<evidence type="ECO:0000256" key="7">
    <source>
        <dbReference type="ARBA" id="ARBA00029447"/>
    </source>
</evidence>
<dbReference type="PANTHER" id="PTHR43531">
    <property type="entry name" value="PROTEIN ICFG"/>
    <property type="match status" value="1"/>
</dbReference>
<dbReference type="EMBL" id="FMWG01000007">
    <property type="protein sequence ID" value="SCZ67948.1"/>
    <property type="molecule type" value="Genomic_DNA"/>
</dbReference>
<feature type="coiled-coil region" evidence="9">
    <location>
        <begin position="395"/>
        <end position="430"/>
    </location>
</feature>
<dbReference type="SMART" id="SM00283">
    <property type="entry name" value="MA"/>
    <property type="match status" value="1"/>
</dbReference>
<evidence type="ECO:0000313" key="14">
    <source>
        <dbReference type="EMBL" id="SCZ67948.1"/>
    </source>
</evidence>
<evidence type="ECO:0000256" key="3">
    <source>
        <dbReference type="ARBA" id="ARBA00022500"/>
    </source>
</evidence>
<dbReference type="PROSITE" id="PS50885">
    <property type="entry name" value="HAMP"/>
    <property type="match status" value="1"/>
</dbReference>
<dbReference type="CDD" id="cd18773">
    <property type="entry name" value="PDC1_HK_sensor"/>
    <property type="match status" value="1"/>
</dbReference>
<keyword evidence="4 11" id="KW-0812">Transmembrane</keyword>
<sequence length="776" mass="82644">MKLGVKLPIYIAVPTLILVVTAGALQLSQSRSTMLHEHHNAFAALIKSEGEAVERWLQDIERDVYALSESYATHSAINDFRAAWLALGDNAGDVLRKLYITDNPHPKEEKDRLDKASDGSAWSNEHGRHHEGMRAYQKARGYYDLFLFDTEGNMVYSVHKAGDFARNVETGKYRDTGLADAYRAAMKAQKGEVSISPIEPYEPSGNKPEMFVSVPVYEYGKRVGVVAIEVPLSRVKQILKPADLLGETGLTYLVNAEGFALSPSPHEGGFKVLDKLPDSPQLQAALAGETAAFDGVRGISGNTVTANSSVVKTPSGEIWGIVLEMDEVEANAGLNALVKTSLMELSVIALLVIGLAVFLGRTIAKRVSGIGKSMARTAAFKYSDKVEGSHVSDEIGEMAKTLEQLNARLSEAAADQERAAEAQIKNKEEVDLLSDTLVEVAGGDFRKSLTDGFPDSHAALAQRVGGAVANLAGGITQVKESSFNIRKGAEEISHAADDLSTRTESQAATLEQTAAALEEVTASVKSAVETVQNVENTASSARQQAEKSGEMVQTTIAAMKEIADSSTHISQIIGVIDDIAFQTNLLALNAGVEAARAGEAGRGFAVVASEVRALAQRSSDAALEIKTLIESSEKHVERGVTLVDDTGEALVDIVRRVSDIAGLVSGIAKSSEEQSLALSEINTGMVELDKVTQSNAAMVEETTAASHMLLGDSRKLAGHVETFKIDNDQSDAAVASAPQAAPLEPSAGPDISSMWEDQGEASEPAPMAANAKWDDF</sequence>
<keyword evidence="9" id="KW-0175">Coiled coil</keyword>
<dbReference type="InterPro" id="IPR004089">
    <property type="entry name" value="MCPsignal_dom"/>
</dbReference>
<evidence type="ECO:0000256" key="9">
    <source>
        <dbReference type="SAM" id="Coils"/>
    </source>
</evidence>
<comment type="subcellular location">
    <subcellularLocation>
        <location evidence="1">Cell membrane</location>
        <topology evidence="1">Multi-pass membrane protein</topology>
    </subcellularLocation>
</comment>
<evidence type="ECO:0000256" key="10">
    <source>
        <dbReference type="SAM" id="MobiDB-lite"/>
    </source>
</evidence>
<dbReference type="FunFam" id="1.10.287.950:FF:000001">
    <property type="entry name" value="Methyl-accepting chemotaxis sensory transducer"/>
    <property type="match status" value="1"/>
</dbReference>
<keyword evidence="5 11" id="KW-1133">Transmembrane helix</keyword>
<organism evidence="14 15">
    <name type="scientific">Epibacterium ulvae</name>
    <dbReference type="NCBI Taxonomy" id="1156985"/>
    <lineage>
        <taxon>Bacteria</taxon>
        <taxon>Pseudomonadati</taxon>
        <taxon>Pseudomonadota</taxon>
        <taxon>Alphaproteobacteria</taxon>
        <taxon>Rhodobacterales</taxon>
        <taxon>Roseobacteraceae</taxon>
        <taxon>Epibacterium</taxon>
    </lineage>
</organism>